<dbReference type="InterPro" id="IPR050953">
    <property type="entry name" value="N4_N6_ade-DNA_methylase"/>
</dbReference>
<evidence type="ECO:0000256" key="1">
    <source>
        <dbReference type="ARBA" id="ARBA00006594"/>
    </source>
</evidence>
<dbReference type="GO" id="GO:0032259">
    <property type="term" value="P:methylation"/>
    <property type="evidence" value="ECO:0007669"/>
    <property type="project" value="UniProtKB-KW"/>
</dbReference>
<comment type="catalytic activity">
    <reaction evidence="6">
        <text>a 2'-deoxyadenosine in DNA + S-adenosyl-L-methionine = an N(6)-methyl-2'-deoxyadenosine in DNA + S-adenosyl-L-homocysteine + H(+)</text>
        <dbReference type="Rhea" id="RHEA:15197"/>
        <dbReference type="Rhea" id="RHEA-COMP:12418"/>
        <dbReference type="Rhea" id="RHEA-COMP:12419"/>
        <dbReference type="ChEBI" id="CHEBI:15378"/>
        <dbReference type="ChEBI" id="CHEBI:57856"/>
        <dbReference type="ChEBI" id="CHEBI:59789"/>
        <dbReference type="ChEBI" id="CHEBI:90615"/>
        <dbReference type="ChEBI" id="CHEBI:90616"/>
        <dbReference type="EC" id="2.1.1.72"/>
    </reaction>
</comment>
<protein>
    <recommendedName>
        <fullName evidence="2">site-specific DNA-methyltransferase (adenine-specific)</fullName>
        <ecNumber evidence="2">2.1.1.72</ecNumber>
    </recommendedName>
</protein>
<dbReference type="PRINTS" id="PR00507">
    <property type="entry name" value="N12N6MTFRASE"/>
</dbReference>
<keyword evidence="5" id="KW-0949">S-adenosyl-L-methionine</keyword>
<dbReference type="PANTHER" id="PTHR33841:SF5">
    <property type="entry name" value="DNA METHYLASE (MODIFICATION METHYLASE) (METHYLTRANSFERASE)-RELATED"/>
    <property type="match status" value="1"/>
</dbReference>
<dbReference type="KEGG" id="hpse:HPF_23290"/>
<keyword evidence="9" id="KW-1185">Reference proteome</keyword>
<dbReference type="InterPro" id="IPR029063">
    <property type="entry name" value="SAM-dependent_MTases_sf"/>
</dbReference>
<dbReference type="AlphaFoldDB" id="A0A4P6X219"/>
<evidence type="ECO:0000313" key="8">
    <source>
        <dbReference type="EMBL" id="QBM30632.1"/>
    </source>
</evidence>
<dbReference type="Gene3D" id="3.40.50.150">
    <property type="entry name" value="Vaccinia Virus protein VP39"/>
    <property type="match status" value="1"/>
</dbReference>
<evidence type="ECO:0000256" key="4">
    <source>
        <dbReference type="ARBA" id="ARBA00022679"/>
    </source>
</evidence>
<dbReference type="PANTHER" id="PTHR33841">
    <property type="entry name" value="DNA METHYLTRANSFERASE YEEA-RELATED"/>
    <property type="match status" value="1"/>
</dbReference>
<accession>A0A4P6X219</accession>
<keyword evidence="4" id="KW-0808">Transferase</keyword>
<geneLocation type="plasmid" evidence="8 9">
    <name>pDSM1084</name>
</geneLocation>
<dbReference type="GO" id="GO:0009007">
    <property type="term" value="F:site-specific DNA-methyltransferase (adenine-specific) activity"/>
    <property type="evidence" value="ECO:0007669"/>
    <property type="project" value="UniProtKB-EC"/>
</dbReference>
<organism evidence="8 9">
    <name type="scientific">Hydrogenophaga pseudoflava</name>
    <name type="common">Pseudomonas carboxydoflava</name>
    <dbReference type="NCBI Taxonomy" id="47421"/>
    <lineage>
        <taxon>Bacteria</taxon>
        <taxon>Pseudomonadati</taxon>
        <taxon>Pseudomonadota</taxon>
        <taxon>Betaproteobacteria</taxon>
        <taxon>Burkholderiales</taxon>
        <taxon>Comamonadaceae</taxon>
        <taxon>Hydrogenophaga</taxon>
    </lineage>
</organism>
<dbReference type="Proteomes" id="UP000293912">
    <property type="component" value="Plasmid pDSM1084"/>
</dbReference>
<evidence type="ECO:0000256" key="2">
    <source>
        <dbReference type="ARBA" id="ARBA00011900"/>
    </source>
</evidence>
<dbReference type="EMBL" id="CP037868">
    <property type="protein sequence ID" value="QBM30632.1"/>
    <property type="molecule type" value="Genomic_DNA"/>
</dbReference>
<dbReference type="SUPFAM" id="SSF53335">
    <property type="entry name" value="S-adenosyl-L-methionine-dependent methyltransferases"/>
    <property type="match status" value="1"/>
</dbReference>
<comment type="similarity">
    <text evidence="1">Belongs to the N(4)/N(6)-methyltransferase family.</text>
</comment>
<evidence type="ECO:0000256" key="3">
    <source>
        <dbReference type="ARBA" id="ARBA00022603"/>
    </source>
</evidence>
<keyword evidence="8" id="KW-0614">Plasmid</keyword>
<feature type="domain" description="Type II methyltransferase M.TaqI-like" evidence="7">
    <location>
        <begin position="113"/>
        <end position="195"/>
    </location>
</feature>
<evidence type="ECO:0000313" key="9">
    <source>
        <dbReference type="Proteomes" id="UP000293912"/>
    </source>
</evidence>
<sequence>MTPPKIARFMAQRLVRPVDHQHIRLLEPSAGGGILLAAAVESLLEKPIRPAIIEALLYEQDQRLIPALEALCQRIIEACAAAGVRFEYVIRGEDFLLSELALRGEPVDGLLTIANPPFFKLNKTTDERAHRHGYAVYGQPNVYGLFMAATARLTPANGRWCFIVPRSWMNGQYFKAVRHTMLRHLTVDSLHAFESRRDSFEEDAVLQETVIAWATGRAIRENGFNVLFTRSQGMSDLDQALVQAVPAERIVADDEHATVTLPSDGASLFDGWSATLSSYGLKVSTGPVIAFRCQEFIRAHGSYDTVPLLWMQHVGQQSINWPIFKKLEHVRATAANAWTLVTNTPMVIMRRFSPKEDERRVTCAPYLGTLPGAVIGLENHLNYIHRPGGRMSHSEVRGLSALLASSVVDRHLRAIAGSTQINAGELRSLPLPSMNIIEAIGCRVSEFPTLEEIDTAVEAELGLSAAPRKVAA</sequence>
<dbReference type="GO" id="GO:0006304">
    <property type="term" value="P:DNA modification"/>
    <property type="evidence" value="ECO:0007669"/>
    <property type="project" value="InterPro"/>
</dbReference>
<dbReference type="InterPro" id="IPR011639">
    <property type="entry name" value="MethylTrfase_TaqI-like_dom"/>
</dbReference>
<keyword evidence="3 8" id="KW-0489">Methyltransferase</keyword>
<proteinExistence type="inferred from homology"/>
<name>A0A4P6X219_HYDPS</name>
<dbReference type="EC" id="2.1.1.72" evidence="2"/>
<gene>
    <name evidence="8" type="ORF">HPF_23290</name>
</gene>
<reference evidence="8 9" key="1">
    <citation type="submission" date="2019-03" db="EMBL/GenBank/DDBJ databases">
        <authorList>
            <person name="Sebastian G."/>
            <person name="Baumann P."/>
            <person name="Ruckert C."/>
            <person name="Kalinowski J."/>
            <person name="Nebel B."/>
            <person name="Takors R."/>
            <person name="Blombach B."/>
        </authorList>
    </citation>
    <scope>NUCLEOTIDE SEQUENCE [LARGE SCALE GENOMIC DNA]</scope>
    <source>
        <strain evidence="8 9">DSM 1084</strain>
        <plasmid evidence="8 9">pDSM1084</plasmid>
    </source>
</reference>
<evidence type="ECO:0000256" key="6">
    <source>
        <dbReference type="ARBA" id="ARBA00047942"/>
    </source>
</evidence>
<dbReference type="Pfam" id="PF07669">
    <property type="entry name" value="Eco57I"/>
    <property type="match status" value="1"/>
</dbReference>
<evidence type="ECO:0000256" key="5">
    <source>
        <dbReference type="ARBA" id="ARBA00022691"/>
    </source>
</evidence>
<evidence type="ECO:0000259" key="7">
    <source>
        <dbReference type="Pfam" id="PF07669"/>
    </source>
</evidence>
<dbReference type="REBASE" id="306475">
    <property type="entry name" value="M.Hps1084ORF23290P"/>
</dbReference>